<evidence type="ECO:0000313" key="3">
    <source>
        <dbReference type="EMBL" id="KAL1589289.1"/>
    </source>
</evidence>
<dbReference type="AlphaFoldDB" id="A0AB34KW48"/>
<feature type="region of interest" description="Disordered" evidence="1">
    <location>
        <begin position="277"/>
        <end position="296"/>
    </location>
</feature>
<evidence type="ECO:0000259" key="2">
    <source>
        <dbReference type="PROSITE" id="PS50833"/>
    </source>
</evidence>
<evidence type="ECO:0000313" key="4">
    <source>
        <dbReference type="Proteomes" id="UP000803884"/>
    </source>
</evidence>
<comment type="caution">
    <text evidence="3">The sequence shown here is derived from an EMBL/GenBank/DDBJ whole genome shotgun (WGS) entry which is preliminary data.</text>
</comment>
<feature type="region of interest" description="Disordered" evidence="1">
    <location>
        <begin position="301"/>
        <end position="340"/>
    </location>
</feature>
<feature type="region of interest" description="Disordered" evidence="1">
    <location>
        <begin position="379"/>
        <end position="459"/>
    </location>
</feature>
<dbReference type="PROSITE" id="PS50833">
    <property type="entry name" value="BRIX"/>
    <property type="match status" value="1"/>
</dbReference>
<accession>A0AB34KW48</accession>
<feature type="region of interest" description="Disordered" evidence="1">
    <location>
        <begin position="1"/>
        <end position="38"/>
    </location>
</feature>
<evidence type="ECO:0000256" key="1">
    <source>
        <dbReference type="SAM" id="MobiDB-lite"/>
    </source>
</evidence>
<feature type="domain" description="Brix" evidence="2">
    <location>
        <begin position="38"/>
        <end position="359"/>
    </location>
</feature>
<dbReference type="Pfam" id="PF04427">
    <property type="entry name" value="Brix"/>
    <property type="match status" value="1"/>
</dbReference>
<dbReference type="RefSeq" id="XP_069232394.1">
    <property type="nucleotide sequence ID" value="XM_069370896.1"/>
</dbReference>
<feature type="compositionally biased region" description="Basic and acidic residues" evidence="1">
    <location>
        <begin position="379"/>
        <end position="413"/>
    </location>
</feature>
<organism evidence="3 4">
    <name type="scientific">Cladosporium halotolerans</name>
    <dbReference type="NCBI Taxonomy" id="1052096"/>
    <lineage>
        <taxon>Eukaryota</taxon>
        <taxon>Fungi</taxon>
        <taxon>Dikarya</taxon>
        <taxon>Ascomycota</taxon>
        <taxon>Pezizomycotina</taxon>
        <taxon>Dothideomycetes</taxon>
        <taxon>Dothideomycetidae</taxon>
        <taxon>Cladosporiales</taxon>
        <taxon>Cladosporiaceae</taxon>
        <taxon>Cladosporium</taxon>
    </lineage>
</organism>
<sequence>MVKKRVKKRTHLGAPGRPPAPGSAPVKPGKPGDRNPKSMVIRIGASDVGPSVSQLVKDVRSMMEPATASRLKERRSNKLRDYVSMAGPLGVSHLLLFSRSDSGNVQLRLAVTPRGPTLCFRVEKYSLCKDVHKSMKRPKSGGTEHLTSPLLVMNNFSSAQGETEETKDKKNIPKHLESLTTTVFQSLFPPINPTATPLKSIKRVMLLDRSPADANTENPSYVLNLRHFAIETRTAKSVPKALRKLDAAEKLQHQGSKRNRGGLPNLGKLDDVADYLLDPHGEDGFTTGSDSEPETDAEVEILEEDTRRVMNKSQQKKRQEDLSDRRDPTRKVERRGIKMHELGPRMRLRLTKVEEGLCTGKVMWHEYIHKSKEELKEMDRVHAQRRQEKERRKAEQKANIEKKKAERRAKGQPEEEEGDDDEIVGEAYDSDEDQWEDDDMEDVGSGAEDEDEEMEDDEE</sequence>
<dbReference type="InterPro" id="IPR007109">
    <property type="entry name" value="Brix"/>
</dbReference>
<keyword evidence="4" id="KW-1185">Reference proteome</keyword>
<feature type="compositionally biased region" description="Basic and acidic residues" evidence="1">
    <location>
        <begin position="317"/>
        <end position="340"/>
    </location>
</feature>
<name>A0AB34KW48_9PEZI</name>
<dbReference type="PANTHER" id="PTHR12661:SF5">
    <property type="entry name" value="SUPPRESSOR OF SWI4 1 HOMOLOG"/>
    <property type="match status" value="1"/>
</dbReference>
<dbReference type="GeneID" id="96003734"/>
<dbReference type="GO" id="GO:0030687">
    <property type="term" value="C:preribosome, large subunit precursor"/>
    <property type="evidence" value="ECO:0007669"/>
    <property type="project" value="TreeGrafter"/>
</dbReference>
<protein>
    <recommendedName>
        <fullName evidence="2">Brix domain-containing protein</fullName>
    </recommendedName>
</protein>
<feature type="compositionally biased region" description="Basic residues" evidence="1">
    <location>
        <begin position="1"/>
        <end position="11"/>
    </location>
</feature>
<dbReference type="Proteomes" id="UP000803884">
    <property type="component" value="Unassembled WGS sequence"/>
</dbReference>
<gene>
    <name evidence="3" type="ORF">WHR41_02290</name>
</gene>
<dbReference type="GO" id="GO:0000027">
    <property type="term" value="P:ribosomal large subunit assembly"/>
    <property type="evidence" value="ECO:0007669"/>
    <property type="project" value="TreeGrafter"/>
</dbReference>
<feature type="compositionally biased region" description="Acidic residues" evidence="1">
    <location>
        <begin position="414"/>
        <end position="459"/>
    </location>
</feature>
<dbReference type="GO" id="GO:0019843">
    <property type="term" value="F:rRNA binding"/>
    <property type="evidence" value="ECO:0007669"/>
    <property type="project" value="InterPro"/>
</dbReference>
<dbReference type="InterPro" id="IPR045112">
    <property type="entry name" value="PPAN-like"/>
</dbReference>
<proteinExistence type="predicted"/>
<dbReference type="GO" id="GO:0006364">
    <property type="term" value="P:rRNA processing"/>
    <property type="evidence" value="ECO:0007669"/>
    <property type="project" value="InterPro"/>
</dbReference>
<dbReference type="PANTHER" id="PTHR12661">
    <property type="entry name" value="PETER PAN-RELATED"/>
    <property type="match status" value="1"/>
</dbReference>
<dbReference type="SMART" id="SM00879">
    <property type="entry name" value="Brix"/>
    <property type="match status" value="1"/>
</dbReference>
<dbReference type="EMBL" id="JAAQHG020000005">
    <property type="protein sequence ID" value="KAL1589289.1"/>
    <property type="molecule type" value="Genomic_DNA"/>
</dbReference>
<reference evidence="3 4" key="1">
    <citation type="journal article" date="2020" name="Microbiol. Resour. Announc.">
        <title>Draft Genome Sequence of a Cladosporium Species Isolated from the Mesophotic Ascidian Didemnum maculosum.</title>
        <authorList>
            <person name="Gioti A."/>
            <person name="Siaperas R."/>
            <person name="Nikolaivits E."/>
            <person name="Le Goff G."/>
            <person name="Ouazzani J."/>
            <person name="Kotoulas G."/>
            <person name="Topakas E."/>
        </authorList>
    </citation>
    <scope>NUCLEOTIDE SEQUENCE [LARGE SCALE GENOMIC DNA]</scope>
    <source>
        <strain evidence="3 4">TM138-S3</strain>
    </source>
</reference>